<evidence type="ECO:0000259" key="1">
    <source>
        <dbReference type="Pfam" id="PF25301"/>
    </source>
</evidence>
<dbReference type="Proteomes" id="UP000095283">
    <property type="component" value="Unplaced"/>
</dbReference>
<dbReference type="WBParaSite" id="Hba_17189">
    <property type="protein sequence ID" value="Hba_17189"/>
    <property type="gene ID" value="Hba_17189"/>
</dbReference>
<accession>A0A1I7XI56</accession>
<protein>
    <submittedName>
        <fullName evidence="3">ZP domain-containing protein</fullName>
    </submittedName>
</protein>
<name>A0A1I7XI56_HETBA</name>
<dbReference type="InterPro" id="IPR057475">
    <property type="entry name" value="CUT_C"/>
</dbReference>
<organism evidence="2 3">
    <name type="scientific">Heterorhabditis bacteriophora</name>
    <name type="common">Entomopathogenic nematode worm</name>
    <dbReference type="NCBI Taxonomy" id="37862"/>
    <lineage>
        <taxon>Eukaryota</taxon>
        <taxon>Metazoa</taxon>
        <taxon>Ecdysozoa</taxon>
        <taxon>Nematoda</taxon>
        <taxon>Chromadorea</taxon>
        <taxon>Rhabditida</taxon>
        <taxon>Rhabditina</taxon>
        <taxon>Rhabditomorpha</taxon>
        <taxon>Strongyloidea</taxon>
        <taxon>Heterorhabditidae</taxon>
        <taxon>Heterorhabditis</taxon>
    </lineage>
</organism>
<dbReference type="AlphaFoldDB" id="A0A1I7XI56"/>
<proteinExistence type="predicted"/>
<feature type="domain" description="Cuticlin C-terminal" evidence="1">
    <location>
        <begin position="46"/>
        <end position="85"/>
    </location>
</feature>
<evidence type="ECO:0000313" key="3">
    <source>
        <dbReference type="WBParaSite" id="Hba_17189"/>
    </source>
</evidence>
<dbReference type="Pfam" id="PF25301">
    <property type="entry name" value="CUT_C"/>
    <property type="match status" value="1"/>
</dbReference>
<sequence>MEADKEVTKTIDVRRIIIIKLKGKICVLQLNFMRIKNNSMVNMILSVNMKWSCEAPDKDLYCMTVHSCSADDGHGMGQQLVDEKG</sequence>
<keyword evidence="2" id="KW-1185">Reference proteome</keyword>
<evidence type="ECO:0000313" key="2">
    <source>
        <dbReference type="Proteomes" id="UP000095283"/>
    </source>
</evidence>
<reference evidence="3" key="1">
    <citation type="submission" date="2016-11" db="UniProtKB">
        <authorList>
            <consortium name="WormBaseParasite"/>
        </authorList>
    </citation>
    <scope>IDENTIFICATION</scope>
</reference>